<gene>
    <name evidence="7" type="ORF">GCM10012287_39540</name>
</gene>
<dbReference type="Gene3D" id="3.40.50.2300">
    <property type="match status" value="1"/>
</dbReference>
<dbReference type="InterPro" id="IPR000792">
    <property type="entry name" value="Tscrpt_reg_LuxR_C"/>
</dbReference>
<protein>
    <submittedName>
        <fullName evidence="7">DNA-binding response regulator</fullName>
    </submittedName>
</protein>
<dbReference type="InterPro" id="IPR016032">
    <property type="entry name" value="Sig_transdc_resp-reg_C-effctor"/>
</dbReference>
<feature type="modified residue" description="4-aspartylphosphate" evidence="3">
    <location>
        <position position="82"/>
    </location>
</feature>
<evidence type="ECO:0000256" key="3">
    <source>
        <dbReference type="PROSITE-ProRule" id="PRU00169"/>
    </source>
</evidence>
<dbReference type="Gene3D" id="1.10.10.10">
    <property type="entry name" value="Winged helix-like DNA-binding domain superfamily/Winged helix DNA-binding domain"/>
    <property type="match status" value="1"/>
</dbReference>
<sequence>MTDATTSGDTAMEKTDKAQEDEKQRPEQRPVRVMVVDDHPMWRDAVARDLGEAGFDVVATAGDGPQAVRRARAAAPDVLVLDLNLPGLPGVEVCRRLVGAGSELRVLVLSASGEHADVLEAVKSGATGYLVKSASMEELQDAVRRTAVGDPVFTPGLAGLVLGEYRRLASDPAPPAGPDEPAVPHLTDRETEVLRLVAKGLSYRQIAERLVISHRTVQNHVQNTLGKLQLHNRVELVRYAIQRGLDEE</sequence>
<dbReference type="PROSITE" id="PS00622">
    <property type="entry name" value="HTH_LUXR_1"/>
    <property type="match status" value="1"/>
</dbReference>
<feature type="region of interest" description="Disordered" evidence="4">
    <location>
        <begin position="1"/>
        <end position="30"/>
    </location>
</feature>
<dbReference type="InterPro" id="IPR058245">
    <property type="entry name" value="NreC/VraR/RcsB-like_REC"/>
</dbReference>
<keyword evidence="8" id="KW-1185">Reference proteome</keyword>
<feature type="domain" description="Response regulatory" evidence="6">
    <location>
        <begin position="32"/>
        <end position="147"/>
    </location>
</feature>
<accession>A0ABQ2MK08</accession>
<dbReference type="PROSITE" id="PS50110">
    <property type="entry name" value="RESPONSE_REGULATORY"/>
    <property type="match status" value="1"/>
</dbReference>
<dbReference type="SUPFAM" id="SSF52172">
    <property type="entry name" value="CheY-like"/>
    <property type="match status" value="1"/>
</dbReference>
<dbReference type="SUPFAM" id="SSF46894">
    <property type="entry name" value="C-terminal effector domain of the bipartite response regulators"/>
    <property type="match status" value="1"/>
</dbReference>
<keyword evidence="2 7" id="KW-0238">DNA-binding</keyword>
<dbReference type="PANTHER" id="PTHR43214">
    <property type="entry name" value="TWO-COMPONENT RESPONSE REGULATOR"/>
    <property type="match status" value="1"/>
</dbReference>
<dbReference type="PANTHER" id="PTHR43214:SF42">
    <property type="entry name" value="TRANSCRIPTIONAL REGULATORY PROTEIN DESR"/>
    <property type="match status" value="1"/>
</dbReference>
<reference evidence="8" key="1">
    <citation type="journal article" date="2019" name="Int. J. Syst. Evol. Microbiol.">
        <title>The Global Catalogue of Microorganisms (GCM) 10K type strain sequencing project: providing services to taxonomists for standard genome sequencing and annotation.</title>
        <authorList>
            <consortium name="The Broad Institute Genomics Platform"/>
            <consortium name="The Broad Institute Genome Sequencing Center for Infectious Disease"/>
            <person name="Wu L."/>
            <person name="Ma J."/>
        </authorList>
    </citation>
    <scope>NUCLEOTIDE SEQUENCE [LARGE SCALE GENOMIC DNA]</scope>
    <source>
        <strain evidence="8">CGMCC 4.7178</strain>
    </source>
</reference>
<dbReference type="InterPro" id="IPR001789">
    <property type="entry name" value="Sig_transdc_resp-reg_receiver"/>
</dbReference>
<dbReference type="CDD" id="cd17535">
    <property type="entry name" value="REC_NarL-like"/>
    <property type="match status" value="1"/>
</dbReference>
<name>A0ABQ2MK08_9ACTN</name>
<dbReference type="CDD" id="cd06170">
    <property type="entry name" value="LuxR_C_like"/>
    <property type="match status" value="1"/>
</dbReference>
<evidence type="ECO:0000259" key="6">
    <source>
        <dbReference type="PROSITE" id="PS50110"/>
    </source>
</evidence>
<dbReference type="SMART" id="SM00421">
    <property type="entry name" value="HTH_LUXR"/>
    <property type="match status" value="1"/>
</dbReference>
<evidence type="ECO:0000256" key="2">
    <source>
        <dbReference type="ARBA" id="ARBA00023125"/>
    </source>
</evidence>
<feature type="compositionally biased region" description="Basic and acidic residues" evidence="4">
    <location>
        <begin position="11"/>
        <end position="30"/>
    </location>
</feature>
<evidence type="ECO:0000256" key="4">
    <source>
        <dbReference type="SAM" id="MobiDB-lite"/>
    </source>
</evidence>
<dbReference type="EMBL" id="BMMP01000013">
    <property type="protein sequence ID" value="GGO53293.1"/>
    <property type="molecule type" value="Genomic_DNA"/>
</dbReference>
<dbReference type="PROSITE" id="PS50043">
    <property type="entry name" value="HTH_LUXR_2"/>
    <property type="match status" value="1"/>
</dbReference>
<dbReference type="GO" id="GO:0003677">
    <property type="term" value="F:DNA binding"/>
    <property type="evidence" value="ECO:0007669"/>
    <property type="project" value="UniProtKB-KW"/>
</dbReference>
<evidence type="ECO:0000256" key="1">
    <source>
        <dbReference type="ARBA" id="ARBA00022553"/>
    </source>
</evidence>
<evidence type="ECO:0000259" key="5">
    <source>
        <dbReference type="PROSITE" id="PS50043"/>
    </source>
</evidence>
<dbReference type="Proteomes" id="UP000631535">
    <property type="component" value="Unassembled WGS sequence"/>
</dbReference>
<dbReference type="InterPro" id="IPR011006">
    <property type="entry name" value="CheY-like_superfamily"/>
</dbReference>
<evidence type="ECO:0000313" key="7">
    <source>
        <dbReference type="EMBL" id="GGO53293.1"/>
    </source>
</evidence>
<dbReference type="PRINTS" id="PR00038">
    <property type="entry name" value="HTHLUXR"/>
</dbReference>
<comment type="caution">
    <text evidence="7">The sequence shown here is derived from an EMBL/GenBank/DDBJ whole genome shotgun (WGS) entry which is preliminary data.</text>
</comment>
<organism evidence="7 8">
    <name type="scientific">Streptomyces daqingensis</name>
    <dbReference type="NCBI Taxonomy" id="1472640"/>
    <lineage>
        <taxon>Bacteria</taxon>
        <taxon>Bacillati</taxon>
        <taxon>Actinomycetota</taxon>
        <taxon>Actinomycetes</taxon>
        <taxon>Kitasatosporales</taxon>
        <taxon>Streptomycetaceae</taxon>
        <taxon>Streptomyces</taxon>
    </lineage>
</organism>
<dbReference type="Pfam" id="PF00196">
    <property type="entry name" value="GerE"/>
    <property type="match status" value="1"/>
</dbReference>
<proteinExistence type="predicted"/>
<dbReference type="InterPro" id="IPR036388">
    <property type="entry name" value="WH-like_DNA-bd_sf"/>
</dbReference>
<dbReference type="SMART" id="SM00448">
    <property type="entry name" value="REC"/>
    <property type="match status" value="1"/>
</dbReference>
<dbReference type="Pfam" id="PF00072">
    <property type="entry name" value="Response_reg"/>
    <property type="match status" value="1"/>
</dbReference>
<evidence type="ECO:0000313" key="8">
    <source>
        <dbReference type="Proteomes" id="UP000631535"/>
    </source>
</evidence>
<keyword evidence="1 3" id="KW-0597">Phosphoprotein</keyword>
<dbReference type="InterPro" id="IPR039420">
    <property type="entry name" value="WalR-like"/>
</dbReference>
<feature type="domain" description="HTH luxR-type" evidence="5">
    <location>
        <begin position="179"/>
        <end position="244"/>
    </location>
</feature>